<feature type="signal peptide" evidence="1">
    <location>
        <begin position="1"/>
        <end position="18"/>
    </location>
</feature>
<evidence type="ECO:0000313" key="3">
    <source>
        <dbReference type="Proteomes" id="UP001497623"/>
    </source>
</evidence>
<protein>
    <submittedName>
        <fullName evidence="2">Uncharacterized protein</fullName>
    </submittedName>
</protein>
<dbReference type="AlphaFoldDB" id="A0AAV2Q789"/>
<keyword evidence="1" id="KW-0732">Signal</keyword>
<keyword evidence="3" id="KW-1185">Reference proteome</keyword>
<proteinExistence type="predicted"/>
<organism evidence="2 3">
    <name type="scientific">Meganyctiphanes norvegica</name>
    <name type="common">Northern krill</name>
    <name type="synonym">Thysanopoda norvegica</name>
    <dbReference type="NCBI Taxonomy" id="48144"/>
    <lineage>
        <taxon>Eukaryota</taxon>
        <taxon>Metazoa</taxon>
        <taxon>Ecdysozoa</taxon>
        <taxon>Arthropoda</taxon>
        <taxon>Crustacea</taxon>
        <taxon>Multicrustacea</taxon>
        <taxon>Malacostraca</taxon>
        <taxon>Eumalacostraca</taxon>
        <taxon>Eucarida</taxon>
        <taxon>Euphausiacea</taxon>
        <taxon>Euphausiidae</taxon>
        <taxon>Meganyctiphanes</taxon>
    </lineage>
</organism>
<name>A0AAV2Q789_MEGNR</name>
<accession>A0AAV2Q789</accession>
<feature type="chain" id="PRO_5043909642" evidence="1">
    <location>
        <begin position="19"/>
        <end position="117"/>
    </location>
</feature>
<reference evidence="2 3" key="1">
    <citation type="submission" date="2024-05" db="EMBL/GenBank/DDBJ databases">
        <authorList>
            <person name="Wallberg A."/>
        </authorList>
    </citation>
    <scope>NUCLEOTIDE SEQUENCE [LARGE SCALE GENOMIC DNA]</scope>
</reference>
<dbReference type="Proteomes" id="UP001497623">
    <property type="component" value="Unassembled WGS sequence"/>
</dbReference>
<sequence>MNKITFLVFSLSFLSAMANIRRQFSVVQEAGRRHTSHEYTAPFKNTLTPRFRSVDISPTAQYQFPHDPHTSHETLPHDHTFRQQRQLPTSFRLRGNDNLNIARARRIFRVRDMFNIF</sequence>
<gene>
    <name evidence="2" type="ORF">MNOR_LOCUS7864</name>
</gene>
<evidence type="ECO:0000313" key="2">
    <source>
        <dbReference type="EMBL" id="CAL4069468.1"/>
    </source>
</evidence>
<evidence type="ECO:0000256" key="1">
    <source>
        <dbReference type="SAM" id="SignalP"/>
    </source>
</evidence>
<comment type="caution">
    <text evidence="2">The sequence shown here is derived from an EMBL/GenBank/DDBJ whole genome shotgun (WGS) entry which is preliminary data.</text>
</comment>
<dbReference type="EMBL" id="CAXKWB010003538">
    <property type="protein sequence ID" value="CAL4069468.1"/>
    <property type="molecule type" value="Genomic_DNA"/>
</dbReference>